<reference evidence="4" key="1">
    <citation type="submission" date="2020-12" db="EMBL/GenBank/DDBJ databases">
        <title>Metabolic potential, ecology and presence of endohyphal bacteria is reflected in genomic diversity of Mucoromycotina.</title>
        <authorList>
            <person name="Muszewska A."/>
            <person name="Okrasinska A."/>
            <person name="Steczkiewicz K."/>
            <person name="Drgas O."/>
            <person name="Orlowska M."/>
            <person name="Perlinska-Lenart U."/>
            <person name="Aleksandrzak-Piekarczyk T."/>
            <person name="Szatraj K."/>
            <person name="Zielenkiewicz U."/>
            <person name="Pilsyk S."/>
            <person name="Malc E."/>
            <person name="Mieczkowski P."/>
            <person name="Kruszewska J.S."/>
            <person name="Biernat P."/>
            <person name="Pawlowska J."/>
        </authorList>
    </citation>
    <scope>NUCLEOTIDE SEQUENCE</scope>
    <source>
        <strain evidence="4">WA0000017839</strain>
    </source>
</reference>
<dbReference type="Proteomes" id="UP000603453">
    <property type="component" value="Unassembled WGS sequence"/>
</dbReference>
<dbReference type="GO" id="GO:0005829">
    <property type="term" value="C:cytosol"/>
    <property type="evidence" value="ECO:0007669"/>
    <property type="project" value="TreeGrafter"/>
</dbReference>
<feature type="region of interest" description="Disordered" evidence="1">
    <location>
        <begin position="832"/>
        <end position="873"/>
    </location>
</feature>
<feature type="domain" description="Far11/STRP C-terminal" evidence="3">
    <location>
        <begin position="361"/>
        <end position="758"/>
    </location>
</feature>
<dbReference type="InterPro" id="IPR012486">
    <property type="entry name" value="Far11/STRP_N"/>
</dbReference>
<feature type="region of interest" description="Disordered" evidence="1">
    <location>
        <begin position="707"/>
        <end position="733"/>
    </location>
</feature>
<dbReference type="Pfam" id="PF00561">
    <property type="entry name" value="Abhydrolase_1"/>
    <property type="match status" value="1"/>
</dbReference>
<dbReference type="SMART" id="SM01293">
    <property type="entry name" value="DUF3402"/>
    <property type="match status" value="1"/>
</dbReference>
<dbReference type="SMART" id="SM01292">
    <property type="entry name" value="N1221"/>
    <property type="match status" value="1"/>
</dbReference>
<feature type="region of interest" description="Disordered" evidence="1">
    <location>
        <begin position="769"/>
        <end position="797"/>
    </location>
</feature>
<sequence>MSEERPSVEPEQIKQLLQAKNNKPQHHTKYDYYKSETLESEINEFVSYSEVRIDLKQYEEEYNETFPSWKESTLQEKKSIIQQATDYLDLLEEDKRIFAAKSLVYISLGSYGEFMGEQRKSNHITSMEENNRLLYDADIISTLKKTLDYGCNQLEKLSITCQTDLVEAYCKEIDIYLTILFMIFEFNKDRSLEEYQLPEFLFDLVVRLKEHFTKTFPLKKLMSTLFKILSITLGELNGSYTEIKSDIRTVCDLPIITDKASTVKCTPEDLYTFYHQSCERYPSFTPTTPPKKIANPLTVTASTQLSKAMGIYKASKHIDLPYQTLFPSKNQPAPHTVMNKTRPVEVTNFLPFTAGSNEMSPKSLVEASSVWMEHLYISVANYQIIHERENAIHRWQKWSKKDAEFTDEWKASIYDQLEGDKRQKMNRIEQLYTSIVPNFQSIVVVLLKLLLSTVSIGKDKEAEILEDINITRNRETISKAVSGILLLLLKWFKTSHVLKFEYLSQILIDSGCMLLILKLLGLQEVALLASKRTDDDSQSFFGYVQRVNNNITDIFEEVEEEEEEETYTNERNLCWSINLLRILQMLTKKKTHRVLLLVQYKSSAILKRLLKVGHPVMDLYVLKNLKNQIPYMGRKWRSSNMKTISAIYARCLTSLNDDWLSSPEGNSDMEEGAMKEVNLRLISRLYNGQRYLPDILPKMDEVYGPDSTLFYPNKNTTNNNYEQQQQQQQQQKRHLPEYNLNAVIVDDVDLDPNFKADYRNWLENTIYSTTDDEDDDESESNPEHTWSIGTPLPDTIPTPITADDLAREINKLYMEELQREFIEKQQKLEVKEDETDGWDKPTIVKNPWGDIDFENTGETKTKEVPFDDDDDDPDEIEPEVDPLQGINWGSLTEEELTQRLNLVQEKTVQRWLNVDMDDPRYLKVLNTFEGEVLEDDDDRLTFRDYQSLIFTILFFLFESIIRIIVMIMPKFLIQIINAAIGSVFPWLSRAENEPHVSPLEKAEGFERMVRHWKNYNCEQHIVRTQDDYLLCVHRIPSVKPQHYDNVKRNKEFQFKEGIEVVDNLHKFMQEKSPREKGQYKGKPVVLLYHGFLMSSEVWVSNTEEYSNLPFILAKQGYDVWLGNARGNKYSQYHVHISPNHQSFWNFSLNEFAMRDMPDTVDYILAETGAPNLTYIGFSQGTAQAFAGLSVNSDLNSKVNLFIAMAPATTPKGLQHPLIDAFVKATPSVIYLMFGRKTPLKLALFWQRIISPPLFVKVIDASVRFLFGWTGANMTSDQKVVSYQHLYSLTSVKSLVHWFQIIRTGQFQMYDEMPSRLPYHTVNSVEDHIPPRFPTLQITTPIAIFYGRSDSLVDFNVLSADLPSPLAYVKSIEKWEHLDFLWAEGIEKIVYPDVLKLLQKFNPHPSSQVKEGHKNDDIEEHVLLS</sequence>
<feature type="domain" description="Far11/STRP N-terminal" evidence="2">
    <location>
        <begin position="25"/>
        <end position="295"/>
    </location>
</feature>
<name>A0A8H7RK30_9FUNG</name>
<keyword evidence="5" id="KW-1185">Reference proteome</keyword>
<organism evidence="4 5">
    <name type="scientific">Mucor saturninus</name>
    <dbReference type="NCBI Taxonomy" id="64648"/>
    <lineage>
        <taxon>Eukaryota</taxon>
        <taxon>Fungi</taxon>
        <taxon>Fungi incertae sedis</taxon>
        <taxon>Mucoromycota</taxon>
        <taxon>Mucoromycotina</taxon>
        <taxon>Mucoromycetes</taxon>
        <taxon>Mucorales</taxon>
        <taxon>Mucorineae</taxon>
        <taxon>Mucoraceae</taxon>
        <taxon>Mucor</taxon>
    </lineage>
</organism>
<dbReference type="InterPro" id="IPR029058">
    <property type="entry name" value="AB_hydrolase_fold"/>
</dbReference>
<gene>
    <name evidence="4" type="ORF">INT47_000552</name>
</gene>
<dbReference type="InterPro" id="IPR040185">
    <property type="entry name" value="Far11/STRP"/>
</dbReference>
<dbReference type="Pfam" id="PF07923">
    <property type="entry name" value="N1221"/>
    <property type="match status" value="1"/>
</dbReference>
<dbReference type="Gene3D" id="3.40.50.1820">
    <property type="entry name" value="alpha/beta hydrolase"/>
    <property type="match status" value="1"/>
</dbReference>
<feature type="compositionally biased region" description="Polar residues" evidence="1">
    <location>
        <begin position="713"/>
        <end position="722"/>
    </location>
</feature>
<dbReference type="GO" id="GO:0007010">
    <property type="term" value="P:cytoskeleton organization"/>
    <property type="evidence" value="ECO:0007669"/>
    <property type="project" value="TreeGrafter"/>
</dbReference>
<evidence type="ECO:0000259" key="3">
    <source>
        <dbReference type="SMART" id="SM01293"/>
    </source>
</evidence>
<evidence type="ECO:0000313" key="5">
    <source>
        <dbReference type="Proteomes" id="UP000603453"/>
    </source>
</evidence>
<proteinExistence type="predicted"/>
<accession>A0A8H7RK30</accession>
<protein>
    <submittedName>
        <fullName evidence="4">Uncharacterized protein</fullName>
    </submittedName>
</protein>
<evidence type="ECO:0000259" key="2">
    <source>
        <dbReference type="SMART" id="SM01292"/>
    </source>
</evidence>
<feature type="compositionally biased region" description="Acidic residues" evidence="1">
    <location>
        <begin position="770"/>
        <end position="780"/>
    </location>
</feature>
<dbReference type="InterPro" id="IPR021819">
    <property type="entry name" value="Far11/STRP_C"/>
</dbReference>
<dbReference type="SUPFAM" id="SSF53474">
    <property type="entry name" value="alpha/beta-Hydrolases"/>
    <property type="match status" value="1"/>
</dbReference>
<dbReference type="Pfam" id="PF11882">
    <property type="entry name" value="DUF3402"/>
    <property type="match status" value="2"/>
</dbReference>
<dbReference type="EMBL" id="JAEPRD010000005">
    <property type="protein sequence ID" value="KAG2212576.1"/>
    <property type="molecule type" value="Genomic_DNA"/>
</dbReference>
<comment type="caution">
    <text evidence="4">The sequence shown here is derived from an EMBL/GenBank/DDBJ whole genome shotgun (WGS) entry which is preliminary data.</text>
</comment>
<dbReference type="PANTHER" id="PTHR13239:SF4">
    <property type="entry name" value="AT25231P"/>
    <property type="match status" value="1"/>
</dbReference>
<dbReference type="InterPro" id="IPR000073">
    <property type="entry name" value="AB_hydrolase_1"/>
</dbReference>
<dbReference type="OrthoDB" id="9974421at2759"/>
<evidence type="ECO:0000313" key="4">
    <source>
        <dbReference type="EMBL" id="KAG2212576.1"/>
    </source>
</evidence>
<dbReference type="PANTHER" id="PTHR13239">
    <property type="entry name" value="PROTEIN REQUIRED FOR HYPHAL ANASTOMOSIS HAM-2"/>
    <property type="match status" value="1"/>
</dbReference>
<evidence type="ECO:0000256" key="1">
    <source>
        <dbReference type="SAM" id="MobiDB-lite"/>
    </source>
</evidence>